<dbReference type="AlphaFoldDB" id="A0A381WPY9"/>
<dbReference type="EMBL" id="UINC01012507">
    <property type="protein sequence ID" value="SVA54586.1"/>
    <property type="molecule type" value="Genomic_DNA"/>
</dbReference>
<dbReference type="Pfam" id="PF11392">
    <property type="entry name" value="AllH"/>
    <property type="match status" value="1"/>
</dbReference>
<protein>
    <recommendedName>
        <fullName evidence="2">DUF2877 domain-containing protein</fullName>
    </recommendedName>
</protein>
<evidence type="ECO:0008006" key="2">
    <source>
        <dbReference type="Google" id="ProtNLM"/>
    </source>
</evidence>
<evidence type="ECO:0000313" key="1">
    <source>
        <dbReference type="EMBL" id="SVA54586.1"/>
    </source>
</evidence>
<organism evidence="1">
    <name type="scientific">marine metagenome</name>
    <dbReference type="NCBI Taxonomy" id="408172"/>
    <lineage>
        <taxon>unclassified sequences</taxon>
        <taxon>metagenomes</taxon>
        <taxon>ecological metagenomes</taxon>
    </lineage>
</organism>
<reference evidence="1" key="1">
    <citation type="submission" date="2018-05" db="EMBL/GenBank/DDBJ databases">
        <authorList>
            <person name="Lanie J.A."/>
            <person name="Ng W.-L."/>
            <person name="Kazmierczak K.M."/>
            <person name="Andrzejewski T.M."/>
            <person name="Davidsen T.M."/>
            <person name="Wayne K.J."/>
            <person name="Tettelin H."/>
            <person name="Glass J.I."/>
            <person name="Rusch D."/>
            <person name="Podicherti R."/>
            <person name="Tsui H.-C.T."/>
            <person name="Winkler M.E."/>
        </authorList>
    </citation>
    <scope>NUCLEOTIDE SEQUENCE</scope>
</reference>
<feature type="non-terminal residue" evidence="1">
    <location>
        <position position="1"/>
    </location>
</feature>
<sequence length="197" mass="21444">VAAASLALRDAPLDSIIILESHNGHRFPNGVVADSDIALPLRARRWWNPNCAVRKFDKRKVCDFLNHTDLPRLPLPPEAWVGWGPGLTPAGDDAIAGMLITFHALGMKNSALALYQACDRGATTAYSHALISYAHKGQAARPVLHLMEALAGFGDLDDAIQSLSNFGATSGYYLMEGVRQAINVSKRRTDRCDHSTR</sequence>
<name>A0A381WPY9_9ZZZZ</name>
<proteinExistence type="predicted"/>
<dbReference type="InterPro" id="IPR021530">
    <property type="entry name" value="AllH-like"/>
</dbReference>
<gene>
    <name evidence="1" type="ORF">METZ01_LOCUS107440</name>
</gene>
<accession>A0A381WPY9</accession>